<protein>
    <recommendedName>
        <fullName evidence="3">Aminoglycoside phosphotransferase domain-containing protein</fullName>
    </recommendedName>
</protein>
<dbReference type="STRING" id="754477.Q7C_981"/>
<dbReference type="Proteomes" id="UP000009145">
    <property type="component" value="Chromosome"/>
</dbReference>
<dbReference type="HOGENOM" id="CLU_082939_0_0_6"/>
<dbReference type="KEGG" id="mec:Q7C_981"/>
<organism evidence="1 2">
    <name type="scientific">Methylophaga frappieri (strain ATCC BAA-2434 / DSM 25690 / JAM7)</name>
    <dbReference type="NCBI Taxonomy" id="754477"/>
    <lineage>
        <taxon>Bacteria</taxon>
        <taxon>Pseudomonadati</taxon>
        <taxon>Pseudomonadota</taxon>
        <taxon>Gammaproteobacteria</taxon>
        <taxon>Thiotrichales</taxon>
        <taxon>Piscirickettsiaceae</taxon>
        <taxon>Methylophaga</taxon>
    </lineage>
</organism>
<accession>I1YGV7</accession>
<dbReference type="InterPro" id="IPR011009">
    <property type="entry name" value="Kinase-like_dom_sf"/>
</dbReference>
<evidence type="ECO:0008006" key="3">
    <source>
        <dbReference type="Google" id="ProtNLM"/>
    </source>
</evidence>
<name>I1YGV7_METFJ</name>
<evidence type="ECO:0000313" key="2">
    <source>
        <dbReference type="Proteomes" id="UP000009145"/>
    </source>
</evidence>
<evidence type="ECO:0000313" key="1">
    <source>
        <dbReference type="EMBL" id="AFJ02150.1"/>
    </source>
</evidence>
<proteinExistence type="predicted"/>
<dbReference type="PATRIC" id="fig|754477.3.peg.970"/>
<gene>
    <name evidence="1" type="ordered locus">Q7C_981</name>
</gene>
<keyword evidence="2" id="KW-1185">Reference proteome</keyword>
<sequence>MVNAYPALAAVQQRTLPVLTAPAIALPQRYADSTHQLWRCETVSGPAILKVCDTRQIRQSAFWQGMNRLFAMNFPASLNQMMSVVAFLQQHGRLAIPECLAASAKGFMLSRFLNGNMPDESAITAEQVRTLARHITALHQQTFSQWGNLAKPTFAVDKWPIRLWQTIQYMVEHAKLTISPTLLDQVWRESQSIRPAPFVAVMPDLRWDQFLVNDAELYALVDLDAYVIAPKTLELVLLEFVLTSEQARLFKEVYCETHEMPDLSTCRLSYRLLLFLMHVLGETDLDKWLSQPNLFDES</sequence>
<reference evidence="1 2" key="1">
    <citation type="journal article" date="2012" name="J. Bacteriol.">
        <title>Complete genome sequences of Methylophaga sp. strain JAM1 and Methylophaga sp. strain JAM7.</title>
        <authorList>
            <person name="Villeneuve C."/>
            <person name="Martineau C."/>
            <person name="Mauffrey F."/>
            <person name="Villemur R."/>
        </authorList>
    </citation>
    <scope>NUCLEOTIDE SEQUENCE [LARGE SCALE GENOMIC DNA]</scope>
    <source>
        <strain evidence="1 2">JAM7</strain>
    </source>
</reference>
<dbReference type="eggNOG" id="COG2334">
    <property type="taxonomic scope" value="Bacteria"/>
</dbReference>
<dbReference type="AlphaFoldDB" id="I1YGV7"/>
<dbReference type="EMBL" id="CP003380">
    <property type="protein sequence ID" value="AFJ02150.1"/>
    <property type="molecule type" value="Genomic_DNA"/>
</dbReference>
<dbReference type="RefSeq" id="WP_014703570.1">
    <property type="nucleotide sequence ID" value="NC_017856.1"/>
</dbReference>
<dbReference type="SUPFAM" id="SSF56112">
    <property type="entry name" value="Protein kinase-like (PK-like)"/>
    <property type="match status" value="1"/>
</dbReference>
<dbReference type="OrthoDB" id="5608035at2"/>